<protein>
    <submittedName>
        <fullName evidence="1">Uncharacterized protein</fullName>
    </submittedName>
</protein>
<organism evidence="1">
    <name type="scientific">Anguilla anguilla</name>
    <name type="common">European freshwater eel</name>
    <name type="synonym">Muraena anguilla</name>
    <dbReference type="NCBI Taxonomy" id="7936"/>
    <lineage>
        <taxon>Eukaryota</taxon>
        <taxon>Metazoa</taxon>
        <taxon>Chordata</taxon>
        <taxon>Craniata</taxon>
        <taxon>Vertebrata</taxon>
        <taxon>Euteleostomi</taxon>
        <taxon>Actinopterygii</taxon>
        <taxon>Neopterygii</taxon>
        <taxon>Teleostei</taxon>
        <taxon>Anguilliformes</taxon>
        <taxon>Anguillidae</taxon>
        <taxon>Anguilla</taxon>
    </lineage>
</organism>
<reference evidence="1" key="2">
    <citation type="journal article" date="2015" name="Fish Shellfish Immunol.">
        <title>Early steps in the European eel (Anguilla anguilla)-Vibrio vulnificus interaction in the gills: Role of the RtxA13 toxin.</title>
        <authorList>
            <person name="Callol A."/>
            <person name="Pajuelo D."/>
            <person name="Ebbesson L."/>
            <person name="Teles M."/>
            <person name="MacKenzie S."/>
            <person name="Amaro C."/>
        </authorList>
    </citation>
    <scope>NUCLEOTIDE SEQUENCE</scope>
</reference>
<evidence type="ECO:0000313" key="1">
    <source>
        <dbReference type="EMBL" id="JAH52894.1"/>
    </source>
</evidence>
<dbReference type="EMBL" id="GBXM01055683">
    <property type="protein sequence ID" value="JAH52894.1"/>
    <property type="molecule type" value="Transcribed_RNA"/>
</dbReference>
<sequence length="36" mass="4278">MGPRGNFIEPSRVLVELDMPVIVQFHYFPIYTHNME</sequence>
<proteinExistence type="predicted"/>
<dbReference type="AlphaFoldDB" id="A0A0E9TGV4"/>
<reference evidence="1" key="1">
    <citation type="submission" date="2014-11" db="EMBL/GenBank/DDBJ databases">
        <authorList>
            <person name="Amaro Gonzalez C."/>
        </authorList>
    </citation>
    <scope>NUCLEOTIDE SEQUENCE</scope>
</reference>
<accession>A0A0E9TGV4</accession>
<name>A0A0E9TGV4_ANGAN</name>